<dbReference type="EMBL" id="JARJCM010000087">
    <property type="protein sequence ID" value="KAJ7030845.1"/>
    <property type="molecule type" value="Genomic_DNA"/>
</dbReference>
<comment type="caution">
    <text evidence="1">The sequence shown here is derived from an EMBL/GenBank/DDBJ whole genome shotgun (WGS) entry which is preliminary data.</text>
</comment>
<gene>
    <name evidence="1" type="ORF">C8F04DRAFT_1112653</name>
</gene>
<proteinExistence type="predicted"/>
<accession>A0AAD6X018</accession>
<evidence type="ECO:0000313" key="1">
    <source>
        <dbReference type="EMBL" id="KAJ7030845.1"/>
    </source>
</evidence>
<reference evidence="1" key="1">
    <citation type="submission" date="2023-03" db="EMBL/GenBank/DDBJ databases">
        <title>Massive genome expansion in bonnet fungi (Mycena s.s.) driven by repeated elements and novel gene families across ecological guilds.</title>
        <authorList>
            <consortium name="Lawrence Berkeley National Laboratory"/>
            <person name="Harder C.B."/>
            <person name="Miyauchi S."/>
            <person name="Viragh M."/>
            <person name="Kuo A."/>
            <person name="Thoen E."/>
            <person name="Andreopoulos B."/>
            <person name="Lu D."/>
            <person name="Skrede I."/>
            <person name="Drula E."/>
            <person name="Henrissat B."/>
            <person name="Morin E."/>
            <person name="Kohler A."/>
            <person name="Barry K."/>
            <person name="LaButti K."/>
            <person name="Morin E."/>
            <person name="Salamov A."/>
            <person name="Lipzen A."/>
            <person name="Mereny Z."/>
            <person name="Hegedus B."/>
            <person name="Baldrian P."/>
            <person name="Stursova M."/>
            <person name="Weitz H."/>
            <person name="Taylor A."/>
            <person name="Grigoriev I.V."/>
            <person name="Nagy L.G."/>
            <person name="Martin F."/>
            <person name="Kauserud H."/>
        </authorList>
    </citation>
    <scope>NUCLEOTIDE SEQUENCE</scope>
    <source>
        <strain evidence="1">CBHHK200</strain>
    </source>
</reference>
<organism evidence="1 2">
    <name type="scientific">Mycena alexandri</name>
    <dbReference type="NCBI Taxonomy" id="1745969"/>
    <lineage>
        <taxon>Eukaryota</taxon>
        <taxon>Fungi</taxon>
        <taxon>Dikarya</taxon>
        <taxon>Basidiomycota</taxon>
        <taxon>Agaricomycotina</taxon>
        <taxon>Agaricomycetes</taxon>
        <taxon>Agaricomycetidae</taxon>
        <taxon>Agaricales</taxon>
        <taxon>Marasmiineae</taxon>
        <taxon>Mycenaceae</taxon>
        <taxon>Mycena</taxon>
    </lineage>
</organism>
<evidence type="ECO:0000313" key="2">
    <source>
        <dbReference type="Proteomes" id="UP001218188"/>
    </source>
</evidence>
<protein>
    <submittedName>
        <fullName evidence="1">Uncharacterized protein</fullName>
    </submittedName>
</protein>
<dbReference type="Proteomes" id="UP001218188">
    <property type="component" value="Unassembled WGS sequence"/>
</dbReference>
<sequence length="277" mass="31550">MSEPRLPAELERKVFELAAQLHSKSIPALLLVAHRVKIWIEPLLYRVVVFSNPLPGHVCFDPVRFTSAIESQTVAENVRHLLIYEGIPRLNLELVLATCSSVEDLLILHFGPESDFLPFVSGMPLRRLGTTLADLFFTTNINFSHSLFAHITHLEVMDDLEPDTAQWEGLARIPHLTHLAFLVERSLQILTYALKTCRALRVLVLLNTSYQMLVDTGIGLETLAQDTRFVCMQAPPTVRDWQIGARGGEDFWVRAEKFIARRLSGEIRRENFVLREE</sequence>
<dbReference type="AlphaFoldDB" id="A0AAD6X018"/>
<name>A0AAD6X018_9AGAR</name>
<keyword evidence="2" id="KW-1185">Reference proteome</keyword>